<gene>
    <name evidence="1" type="ORF">ACFOKJ_07525</name>
</gene>
<evidence type="ECO:0008006" key="3">
    <source>
        <dbReference type="Google" id="ProtNLM"/>
    </source>
</evidence>
<evidence type="ECO:0000313" key="1">
    <source>
        <dbReference type="EMBL" id="MFC3625986.1"/>
    </source>
</evidence>
<proteinExistence type="predicted"/>
<organism evidence="1 2">
    <name type="scientific">Vogesella amnigena</name>
    <dbReference type="NCBI Taxonomy" id="1507449"/>
    <lineage>
        <taxon>Bacteria</taxon>
        <taxon>Pseudomonadati</taxon>
        <taxon>Pseudomonadota</taxon>
        <taxon>Betaproteobacteria</taxon>
        <taxon>Neisseriales</taxon>
        <taxon>Chromobacteriaceae</taxon>
        <taxon>Vogesella</taxon>
    </lineage>
</organism>
<comment type="caution">
    <text evidence="1">The sequence shown here is derived from an EMBL/GenBank/DDBJ whole genome shotgun (WGS) entry which is preliminary data.</text>
</comment>
<dbReference type="SUPFAM" id="SSF53474">
    <property type="entry name" value="alpha/beta-Hydrolases"/>
    <property type="match status" value="1"/>
</dbReference>
<dbReference type="RefSeq" id="WP_390278057.1">
    <property type="nucleotide sequence ID" value="NZ_JBHRYH010000017.1"/>
</dbReference>
<keyword evidence="2" id="KW-1185">Reference proteome</keyword>
<reference evidence="2" key="1">
    <citation type="journal article" date="2019" name="Int. J. Syst. Evol. Microbiol.">
        <title>The Global Catalogue of Microorganisms (GCM) 10K type strain sequencing project: providing services to taxonomists for standard genome sequencing and annotation.</title>
        <authorList>
            <consortium name="The Broad Institute Genomics Platform"/>
            <consortium name="The Broad Institute Genome Sequencing Center for Infectious Disease"/>
            <person name="Wu L."/>
            <person name="Ma J."/>
        </authorList>
    </citation>
    <scope>NUCLEOTIDE SEQUENCE [LARGE SCALE GENOMIC DNA]</scope>
    <source>
        <strain evidence="2">KCTC 42195</strain>
    </source>
</reference>
<name>A0ABV7TTC8_9NEIS</name>
<evidence type="ECO:0000313" key="2">
    <source>
        <dbReference type="Proteomes" id="UP001595636"/>
    </source>
</evidence>
<dbReference type="Gene3D" id="3.40.50.1820">
    <property type="entry name" value="alpha/beta hydrolase"/>
    <property type="match status" value="1"/>
</dbReference>
<protein>
    <recommendedName>
        <fullName evidence="3">Alpha/beta hydrolase</fullName>
    </recommendedName>
</protein>
<dbReference type="EMBL" id="JBHRYH010000017">
    <property type="protein sequence ID" value="MFC3625986.1"/>
    <property type="molecule type" value="Genomic_DNA"/>
</dbReference>
<dbReference type="Proteomes" id="UP001595636">
    <property type="component" value="Unassembled WGS sequence"/>
</dbReference>
<sequence length="293" mass="31305">MPASPATMPPRHALLLPLLAGLMLSSCVSIPDAGQRSASATQLAASHGWVAQPLHTGNFVLQAMLPPAPPAAERLTVYIEGDGLAWLNRDTPSSDPTPITPLALQLALQDDGPAAYLARPCQYLLAANPECGQRYWTQQRFAPELVTASNQALEQLKQRFQARQLVLVGYSGGAAVAALLAARRSDVAGLITVAGNLDHAAWTSQLALTPLRGSLNAADSWAQLLRVPQLHFVGADDSQTGMLAVAPFVQRFPPSQRPPVSIQAGFGHQCCWAASWPALLHKARQEWRAPAMQ</sequence>
<accession>A0ABV7TTC8</accession>
<dbReference type="InterPro" id="IPR029058">
    <property type="entry name" value="AB_hydrolase_fold"/>
</dbReference>